<dbReference type="InterPro" id="IPR037883">
    <property type="entry name" value="Knr4/Smi1-like_sf"/>
</dbReference>
<reference evidence="2 3" key="1">
    <citation type="submission" date="2024-12" db="EMBL/GenBank/DDBJ databases">
        <title>Pseudomonas species isolated from Lotus nodules promote plant growth.</title>
        <authorList>
            <person name="Yu Y.-H."/>
            <person name="Kurtenbach J."/>
            <person name="Crosbie D."/>
            <person name="Brachmann A."/>
            <person name="Marin M."/>
        </authorList>
    </citation>
    <scope>NUCLEOTIDE SEQUENCE [LARGE SCALE GENOMIC DNA]</scope>
    <source>
        <strain evidence="2 3">PLb11B</strain>
    </source>
</reference>
<keyword evidence="3" id="KW-1185">Reference proteome</keyword>
<evidence type="ECO:0000259" key="1">
    <source>
        <dbReference type="Pfam" id="PF09346"/>
    </source>
</evidence>
<dbReference type="SUPFAM" id="SSF160631">
    <property type="entry name" value="SMI1/KNR4-like"/>
    <property type="match status" value="1"/>
</dbReference>
<comment type="caution">
    <text evidence="2">The sequence shown here is derived from an EMBL/GenBank/DDBJ whole genome shotgun (WGS) entry which is preliminary data.</text>
</comment>
<accession>A0ABW8W195</accession>
<dbReference type="EMBL" id="JBJNUY010000002">
    <property type="protein sequence ID" value="MFL8998534.1"/>
    <property type="molecule type" value="Genomic_DNA"/>
</dbReference>
<protein>
    <submittedName>
        <fullName evidence="2">SMI1/KNR4 family protein</fullName>
    </submittedName>
</protein>
<evidence type="ECO:0000313" key="2">
    <source>
        <dbReference type="EMBL" id="MFL8998534.1"/>
    </source>
</evidence>
<dbReference type="Pfam" id="PF09346">
    <property type="entry name" value="SMI1_KNR4"/>
    <property type="match status" value="1"/>
</dbReference>
<proteinExistence type="predicted"/>
<dbReference type="InterPro" id="IPR018958">
    <property type="entry name" value="Knr4/Smi1-like_dom"/>
</dbReference>
<dbReference type="Proteomes" id="UP001628646">
    <property type="component" value="Unassembled WGS sequence"/>
</dbReference>
<sequence>MDTLRAAAPRELPSEYYRLLEYSNGGEGPLPDPLFNFCLDPAETASDFEQIGMFAKTAPGLFVFGGDGGGQLFALNLRVAAPWPIVTFDGVDPDGSMQTVANSFAEFMALIG</sequence>
<evidence type="ECO:0000313" key="3">
    <source>
        <dbReference type="Proteomes" id="UP001628646"/>
    </source>
</evidence>
<gene>
    <name evidence="2" type="ORF">ACJ8NA_07665</name>
</gene>
<organism evidence="2 3">
    <name type="scientific">Pseudomonas azerbaijanorientalis</name>
    <dbReference type="NCBI Taxonomy" id="2842350"/>
    <lineage>
        <taxon>Bacteria</taxon>
        <taxon>Pseudomonadati</taxon>
        <taxon>Pseudomonadota</taxon>
        <taxon>Gammaproteobacteria</taxon>
        <taxon>Pseudomonadales</taxon>
        <taxon>Pseudomonadaceae</taxon>
        <taxon>Pseudomonas</taxon>
    </lineage>
</organism>
<feature type="domain" description="Knr4/Smi1-like" evidence="1">
    <location>
        <begin position="11"/>
        <end position="109"/>
    </location>
</feature>
<name>A0ABW8W195_9PSED</name>
<dbReference type="Gene3D" id="3.40.1580.10">
    <property type="entry name" value="SMI1/KNR4-like"/>
    <property type="match status" value="1"/>
</dbReference>
<dbReference type="RefSeq" id="WP_407801528.1">
    <property type="nucleotide sequence ID" value="NZ_JBJNUX010000013.1"/>
</dbReference>